<feature type="transmembrane region" description="Helical" evidence="1">
    <location>
        <begin position="192"/>
        <end position="217"/>
    </location>
</feature>
<feature type="transmembrane region" description="Helical" evidence="1">
    <location>
        <begin position="166"/>
        <end position="185"/>
    </location>
</feature>
<dbReference type="RefSeq" id="WP_313794194.1">
    <property type="nucleotide sequence ID" value="NZ_CP102453.1"/>
</dbReference>
<feature type="transmembrane region" description="Helical" evidence="1">
    <location>
        <begin position="56"/>
        <end position="76"/>
    </location>
</feature>
<protein>
    <submittedName>
        <fullName evidence="2">Uncharacterized protein</fullName>
    </submittedName>
</protein>
<evidence type="ECO:0000256" key="1">
    <source>
        <dbReference type="SAM" id="Phobius"/>
    </source>
</evidence>
<feature type="transmembrane region" description="Helical" evidence="1">
    <location>
        <begin position="97"/>
        <end position="115"/>
    </location>
</feature>
<name>A0ABY5P8K0_9LACT</name>
<organism evidence="2 3">
    <name type="scientific">Fundicoccus culcitae</name>
    <dbReference type="NCBI Taxonomy" id="2969821"/>
    <lineage>
        <taxon>Bacteria</taxon>
        <taxon>Bacillati</taxon>
        <taxon>Bacillota</taxon>
        <taxon>Bacilli</taxon>
        <taxon>Lactobacillales</taxon>
        <taxon>Aerococcaceae</taxon>
        <taxon>Fundicoccus</taxon>
    </lineage>
</organism>
<keyword evidence="1" id="KW-0472">Membrane</keyword>
<keyword evidence="3" id="KW-1185">Reference proteome</keyword>
<keyword evidence="1" id="KW-0812">Transmembrane</keyword>
<accession>A0ABY5P8K0</accession>
<evidence type="ECO:0000313" key="2">
    <source>
        <dbReference type="EMBL" id="UUX34693.1"/>
    </source>
</evidence>
<gene>
    <name evidence="2" type="ORF">NRE15_03310</name>
</gene>
<dbReference type="EMBL" id="CP102453">
    <property type="protein sequence ID" value="UUX34693.1"/>
    <property type="molecule type" value="Genomic_DNA"/>
</dbReference>
<reference evidence="2 3" key="1">
    <citation type="submission" date="2022-08" db="EMBL/GenBank/DDBJ databases">
        <title>Aerococcaceae sp. nov isolated from spoiled eye mask.</title>
        <authorList>
            <person name="Zhou G."/>
            <person name="Xie X.-B."/>
            <person name="Shi Q.-S."/>
            <person name="Wang Y.-S."/>
            <person name="Wen X."/>
            <person name="Peng H."/>
            <person name="Yang X.-J."/>
            <person name="Tao H.-B."/>
            <person name="Huang X.-M."/>
        </authorList>
    </citation>
    <scope>NUCLEOTIDE SEQUENCE [LARGE SCALE GENOMIC DNA]</scope>
    <source>
        <strain evidence="3">DM20194951</strain>
    </source>
</reference>
<proteinExistence type="predicted"/>
<dbReference type="Proteomes" id="UP001315967">
    <property type="component" value="Chromosome"/>
</dbReference>
<keyword evidence="1" id="KW-1133">Transmembrane helix</keyword>
<evidence type="ECO:0000313" key="3">
    <source>
        <dbReference type="Proteomes" id="UP001315967"/>
    </source>
</evidence>
<feature type="transmembrane region" description="Helical" evidence="1">
    <location>
        <begin position="223"/>
        <end position="245"/>
    </location>
</feature>
<feature type="transmembrane region" description="Helical" evidence="1">
    <location>
        <begin position="20"/>
        <end position="44"/>
    </location>
</feature>
<sequence>MIANKKIIKMLTKDNALTYLTWSLGTLGVMGVIYLAYLILMSLINIPVTLNFANFSIQSALFAFVIFGIISAIYVIPDNVRLGLTRRQSVIGNLTGVMVATAVTIIVILLINGLFDAVVSRVFDDYVLEQTLFEEALMIKSGMASQWLGDTFGSKLLEYGMVAMTWFINLMYVFSGGWLVSVGFLRFGFFKGLGVLLIGLLLASINLLVRINIFAMFPMNHFVLNWLLAMFVSSLLIGISLVVTWQITYKMPIKLV</sequence>